<dbReference type="EMBL" id="OV696695">
    <property type="protein sequence ID" value="CAH1238716.1"/>
    <property type="molecule type" value="Genomic_DNA"/>
</dbReference>
<evidence type="ECO:0000256" key="3">
    <source>
        <dbReference type="ARBA" id="ARBA00022622"/>
    </source>
</evidence>
<evidence type="ECO:0000256" key="2">
    <source>
        <dbReference type="ARBA" id="ARBA00022475"/>
    </source>
</evidence>
<dbReference type="GO" id="GO:0098552">
    <property type="term" value="C:side of membrane"/>
    <property type="evidence" value="ECO:0007669"/>
    <property type="project" value="UniProtKB-KW"/>
</dbReference>
<sequence>MRPSWMLPHGQDIWTVFCVESRILRTGKLVLLIFLLLIDFVKGMEWIVPTYPVTTPYVNSMKCWTCEDGAENNYHCNRWAPDVWCPQGVHILL</sequence>
<organism evidence="9 10">
    <name type="scientific">Branchiostoma lanceolatum</name>
    <name type="common">Common lancelet</name>
    <name type="synonym">Amphioxus lanceolatum</name>
    <dbReference type="NCBI Taxonomy" id="7740"/>
    <lineage>
        <taxon>Eukaryota</taxon>
        <taxon>Metazoa</taxon>
        <taxon>Chordata</taxon>
        <taxon>Cephalochordata</taxon>
        <taxon>Leptocardii</taxon>
        <taxon>Amphioxiformes</taxon>
        <taxon>Branchiostomatidae</taxon>
        <taxon>Branchiostoma</taxon>
    </lineage>
</organism>
<evidence type="ECO:0000313" key="10">
    <source>
        <dbReference type="Proteomes" id="UP000838412"/>
    </source>
</evidence>
<keyword evidence="4" id="KW-0732">Signal</keyword>
<keyword evidence="10" id="KW-1185">Reference proteome</keyword>
<dbReference type="PANTHER" id="PTHR31171:SF0">
    <property type="entry name" value="LY6_PLAUR DOMAIN-CONTAINING PROTEIN 6"/>
    <property type="match status" value="1"/>
</dbReference>
<dbReference type="GO" id="GO:0030548">
    <property type="term" value="F:acetylcholine receptor regulator activity"/>
    <property type="evidence" value="ECO:0007669"/>
    <property type="project" value="InterPro"/>
</dbReference>
<dbReference type="GO" id="GO:0005886">
    <property type="term" value="C:plasma membrane"/>
    <property type="evidence" value="ECO:0007669"/>
    <property type="project" value="UniProtKB-SubCell"/>
</dbReference>
<dbReference type="Pfam" id="PF16975">
    <property type="entry name" value="UPAR_LY6_2"/>
    <property type="match status" value="1"/>
</dbReference>
<evidence type="ECO:0000256" key="1">
    <source>
        <dbReference type="ARBA" id="ARBA00004609"/>
    </source>
</evidence>
<dbReference type="Proteomes" id="UP000838412">
    <property type="component" value="Chromosome 10"/>
</dbReference>
<keyword evidence="5" id="KW-0472">Membrane</keyword>
<keyword evidence="7" id="KW-0325">Glycoprotein</keyword>
<keyword evidence="3" id="KW-0336">GPI-anchor</keyword>
<proteinExistence type="predicted"/>
<evidence type="ECO:0000256" key="7">
    <source>
        <dbReference type="ARBA" id="ARBA00023180"/>
    </source>
</evidence>
<evidence type="ECO:0000256" key="8">
    <source>
        <dbReference type="ARBA" id="ARBA00023288"/>
    </source>
</evidence>
<reference evidence="9" key="1">
    <citation type="submission" date="2022-01" db="EMBL/GenBank/DDBJ databases">
        <authorList>
            <person name="Braso-Vives M."/>
        </authorList>
    </citation>
    <scope>NUCLEOTIDE SEQUENCE</scope>
</reference>
<evidence type="ECO:0000256" key="6">
    <source>
        <dbReference type="ARBA" id="ARBA00023157"/>
    </source>
</evidence>
<keyword evidence="6" id="KW-1015">Disulfide bond</keyword>
<comment type="subcellular location">
    <subcellularLocation>
        <location evidence="1">Cell membrane</location>
        <topology evidence="1">Lipid-anchor</topology>
        <topology evidence="1">GPI-anchor</topology>
    </subcellularLocation>
</comment>
<evidence type="ECO:0000313" key="9">
    <source>
        <dbReference type="EMBL" id="CAH1238716.1"/>
    </source>
</evidence>
<dbReference type="InterPro" id="IPR039457">
    <property type="entry name" value="LYPD6-like"/>
</dbReference>
<accession>A0A8J9VF79</accession>
<keyword evidence="8" id="KW-0449">Lipoprotein</keyword>
<evidence type="ECO:0000256" key="4">
    <source>
        <dbReference type="ARBA" id="ARBA00022729"/>
    </source>
</evidence>
<protein>
    <submittedName>
        <fullName evidence="9">LYPD6 protein</fullName>
    </submittedName>
</protein>
<dbReference type="AlphaFoldDB" id="A0A8J9VF79"/>
<dbReference type="PANTHER" id="PTHR31171">
    <property type="entry name" value="LY6/PLAUR DOMAIN-CONTAINING PROTEIN 6"/>
    <property type="match status" value="1"/>
</dbReference>
<evidence type="ECO:0000256" key="5">
    <source>
        <dbReference type="ARBA" id="ARBA00023136"/>
    </source>
</evidence>
<keyword evidence="2" id="KW-1003">Cell membrane</keyword>
<dbReference type="OrthoDB" id="6149028at2759"/>
<gene>
    <name evidence="9" type="primary">LYPD6</name>
    <name evidence="9" type="ORF">BLAG_LOCUS3203</name>
</gene>
<name>A0A8J9VF79_BRALA</name>